<feature type="transmembrane region" description="Helical" evidence="1">
    <location>
        <begin position="74"/>
        <end position="98"/>
    </location>
</feature>
<feature type="transmembrane region" description="Helical" evidence="1">
    <location>
        <begin position="176"/>
        <end position="196"/>
    </location>
</feature>
<organism evidence="2 3">
    <name type="scientific">Actinoallomurus iriomotensis</name>
    <dbReference type="NCBI Taxonomy" id="478107"/>
    <lineage>
        <taxon>Bacteria</taxon>
        <taxon>Bacillati</taxon>
        <taxon>Actinomycetota</taxon>
        <taxon>Actinomycetes</taxon>
        <taxon>Streptosporangiales</taxon>
        <taxon>Thermomonosporaceae</taxon>
        <taxon>Actinoallomurus</taxon>
    </lineage>
</organism>
<dbReference type="PANTHER" id="PTHR38457:SF1">
    <property type="entry name" value="REGULATOR ABRB-RELATED"/>
    <property type="match status" value="1"/>
</dbReference>
<dbReference type="GO" id="GO:0010468">
    <property type="term" value="P:regulation of gene expression"/>
    <property type="evidence" value="ECO:0007669"/>
    <property type="project" value="InterPro"/>
</dbReference>
<evidence type="ECO:0000313" key="2">
    <source>
        <dbReference type="EMBL" id="GLY75451.1"/>
    </source>
</evidence>
<dbReference type="AlphaFoldDB" id="A0A9W6RG26"/>
<evidence type="ECO:0000256" key="1">
    <source>
        <dbReference type="SAM" id="Phobius"/>
    </source>
</evidence>
<comment type="caution">
    <text evidence="2">The sequence shown here is derived from an EMBL/GenBank/DDBJ whole genome shotgun (WGS) entry which is preliminary data.</text>
</comment>
<sequence>MTACIAGEAAESVVPASHLLVPLVVGFAAAISGLVAGKVPPSVNRGSQAVLGVMIGASLSPTALRQTVTAAVPLTIVTALTVALSLAAAALLAVVARLDRPTALLGMMAGGSAAAVACAEDMRADARLVAVMQYLRVALIAATAPVLVGRLLASPAPSGGSHPVNPPAWHLVTGPHQGAGLVLVAVIAFAGAVAAGRLRLPSAALLGPMLLAATLTMTGTTAGFAPSGALRSALLTVIGLDVGLRFTRSALTRMGRLLPLALACSVVVSVACAMLAWPLSRLVHIPLTDAYLATTPGGINAVIATAAASNANIPLISSVQSLRLFCMVLLAPLLIRLLTRQGRPEEQAHGRSGRRPPTRVG</sequence>
<evidence type="ECO:0000313" key="3">
    <source>
        <dbReference type="Proteomes" id="UP001165135"/>
    </source>
</evidence>
<dbReference type="GO" id="GO:0016020">
    <property type="term" value="C:membrane"/>
    <property type="evidence" value="ECO:0007669"/>
    <property type="project" value="InterPro"/>
</dbReference>
<protein>
    <submittedName>
        <fullName evidence="2">Membrane protein</fullName>
    </submittedName>
</protein>
<keyword evidence="1" id="KW-0812">Transmembrane</keyword>
<reference evidence="2" key="1">
    <citation type="submission" date="2023-03" db="EMBL/GenBank/DDBJ databases">
        <title>Actinoallomurus iriomotensis NBRC 103681.</title>
        <authorList>
            <person name="Ichikawa N."/>
            <person name="Sato H."/>
            <person name="Tonouchi N."/>
        </authorList>
    </citation>
    <scope>NUCLEOTIDE SEQUENCE</scope>
    <source>
        <strain evidence="2">NBRC 103681</strain>
    </source>
</reference>
<dbReference type="NCBIfam" id="TIGR03082">
    <property type="entry name" value="Gneg_AbrB_dup"/>
    <property type="match status" value="1"/>
</dbReference>
<dbReference type="Proteomes" id="UP001165135">
    <property type="component" value="Unassembled WGS sequence"/>
</dbReference>
<accession>A0A9W6RG26</accession>
<feature type="transmembrane region" description="Helical" evidence="1">
    <location>
        <begin position="258"/>
        <end position="277"/>
    </location>
</feature>
<name>A0A9W6RG26_9ACTN</name>
<feature type="transmembrane region" description="Helical" evidence="1">
    <location>
        <begin position="203"/>
        <end position="222"/>
    </location>
</feature>
<dbReference type="PANTHER" id="PTHR38457">
    <property type="entry name" value="REGULATOR ABRB-RELATED"/>
    <property type="match status" value="1"/>
</dbReference>
<dbReference type="PIRSF" id="PIRSF038991">
    <property type="entry name" value="Protein_AbrB"/>
    <property type="match status" value="1"/>
</dbReference>
<dbReference type="RefSeq" id="WP_285622508.1">
    <property type="nucleotide sequence ID" value="NZ_BSTJ01000004.1"/>
</dbReference>
<gene>
    <name evidence="2" type="ORF">Airi01_037180</name>
</gene>
<dbReference type="EMBL" id="BSTJ01000004">
    <property type="protein sequence ID" value="GLY75451.1"/>
    <property type="molecule type" value="Genomic_DNA"/>
</dbReference>
<feature type="transmembrane region" description="Helical" evidence="1">
    <location>
        <begin position="19"/>
        <end position="37"/>
    </location>
</feature>
<proteinExistence type="predicted"/>
<feature type="transmembrane region" description="Helical" evidence="1">
    <location>
        <begin position="137"/>
        <end position="156"/>
    </location>
</feature>
<keyword evidence="1" id="KW-1133">Transmembrane helix</keyword>
<dbReference type="Pfam" id="PF05145">
    <property type="entry name" value="AbrB"/>
    <property type="match status" value="1"/>
</dbReference>
<dbReference type="InterPro" id="IPR017516">
    <property type="entry name" value="AbrB_dup"/>
</dbReference>
<dbReference type="InterPro" id="IPR007820">
    <property type="entry name" value="AbrB_fam"/>
</dbReference>
<keyword evidence="1" id="KW-0472">Membrane</keyword>